<reference evidence="1 2" key="2">
    <citation type="submission" date="2018-12" db="EMBL/GenBank/DDBJ databases">
        <title>Nakamurella antarcticus sp. nov., isolated from Antarctica South Shetland Islands soil.</title>
        <authorList>
            <person name="Peng F."/>
        </authorList>
    </citation>
    <scope>NUCLEOTIDE SEQUENCE [LARGE SCALE GENOMIC DNA]</scope>
    <source>
        <strain evidence="1 2">S14-144</strain>
    </source>
</reference>
<reference evidence="1 2" key="1">
    <citation type="submission" date="2018-11" db="EMBL/GenBank/DDBJ databases">
        <authorList>
            <person name="Da X."/>
        </authorList>
    </citation>
    <scope>NUCLEOTIDE SEQUENCE [LARGE SCALE GENOMIC DNA]</scope>
    <source>
        <strain evidence="1 2">S14-144</strain>
    </source>
</reference>
<dbReference type="Gene3D" id="3.30.300.20">
    <property type="match status" value="1"/>
</dbReference>
<gene>
    <name evidence="1" type="ORF">EH165_01765</name>
</gene>
<dbReference type="InterPro" id="IPR003718">
    <property type="entry name" value="OsmC/Ohr_fam"/>
</dbReference>
<keyword evidence="2" id="KW-1185">Reference proteome</keyword>
<dbReference type="EMBL" id="CP034170">
    <property type="protein sequence ID" value="AZI59329.1"/>
    <property type="molecule type" value="Genomic_DNA"/>
</dbReference>
<proteinExistence type="predicted"/>
<dbReference type="KEGG" id="nak:EH165_01765"/>
<name>A0A3G8ZQ12_9ACTN</name>
<accession>A0A3G8ZQ12</accession>
<organism evidence="1 2">
    <name type="scientific">Nakamurella antarctica</name>
    <dbReference type="NCBI Taxonomy" id="1902245"/>
    <lineage>
        <taxon>Bacteria</taxon>
        <taxon>Bacillati</taxon>
        <taxon>Actinomycetota</taxon>
        <taxon>Actinomycetes</taxon>
        <taxon>Nakamurellales</taxon>
        <taxon>Nakamurellaceae</taxon>
        <taxon>Nakamurella</taxon>
    </lineage>
</organism>
<dbReference type="AlphaFoldDB" id="A0A3G8ZQ12"/>
<dbReference type="Pfam" id="PF02566">
    <property type="entry name" value="OsmC"/>
    <property type="match status" value="1"/>
</dbReference>
<evidence type="ECO:0000313" key="1">
    <source>
        <dbReference type="EMBL" id="AZI59329.1"/>
    </source>
</evidence>
<dbReference type="InterPro" id="IPR036102">
    <property type="entry name" value="OsmC/Ohrsf"/>
</dbReference>
<sequence>MSSDALWIERTGTGTYTGYNGRGASVLIGQVGGAGSFSPGELLKISLAGCTGLTVDAVLARRIGDNYAARIDVSGAKDAPSDTYPEITEEFALDLSALAESDRATLLKILHRAVEEHCTIGRTVTRGAKVTLSVVSS</sequence>
<evidence type="ECO:0000313" key="2">
    <source>
        <dbReference type="Proteomes" id="UP000268084"/>
    </source>
</evidence>
<dbReference type="Proteomes" id="UP000268084">
    <property type="component" value="Chromosome"/>
</dbReference>
<dbReference type="SUPFAM" id="SSF82784">
    <property type="entry name" value="OsmC-like"/>
    <property type="match status" value="1"/>
</dbReference>
<dbReference type="InterPro" id="IPR015946">
    <property type="entry name" value="KH_dom-like_a/b"/>
</dbReference>
<protein>
    <submittedName>
        <fullName evidence="1">OsmC family peroxiredoxin</fullName>
    </submittedName>
</protein>
<dbReference type="OrthoDB" id="4703953at2"/>